<keyword evidence="4" id="KW-0067">ATP-binding</keyword>
<evidence type="ECO:0000256" key="4">
    <source>
        <dbReference type="ARBA" id="ARBA00022840"/>
    </source>
</evidence>
<dbReference type="InterPro" id="IPR049614">
    <property type="entry name" value="HrpB_DEXH"/>
</dbReference>
<dbReference type="InterPro" id="IPR027417">
    <property type="entry name" value="P-loop_NTPase"/>
</dbReference>
<dbReference type="InterPro" id="IPR013689">
    <property type="entry name" value="RNA_helicase_ATP-dep_HrpB_C"/>
</dbReference>
<dbReference type="PANTHER" id="PTHR43519:SF1">
    <property type="entry name" value="ATP-DEPENDENT RNA HELICASE HRPB"/>
    <property type="match status" value="1"/>
</dbReference>
<keyword evidence="9" id="KW-1185">Reference proteome</keyword>
<proteinExistence type="predicted"/>
<dbReference type="Proteomes" id="UP000194450">
    <property type="component" value="Unassembled WGS sequence"/>
</dbReference>
<feature type="domain" description="Helicase C-terminal" evidence="7">
    <location>
        <begin position="226"/>
        <end position="389"/>
    </location>
</feature>
<dbReference type="RefSeq" id="WP_086435219.1">
    <property type="nucleotide sequence ID" value="NZ_FXWH01000003.1"/>
</dbReference>
<dbReference type="InterPro" id="IPR001650">
    <property type="entry name" value="Helicase_C-like"/>
</dbReference>
<gene>
    <name evidence="8" type="ORF">SAMN06297229_2074</name>
</gene>
<dbReference type="InterPro" id="IPR014001">
    <property type="entry name" value="Helicase_ATP-bd"/>
</dbReference>
<evidence type="ECO:0000256" key="3">
    <source>
        <dbReference type="ARBA" id="ARBA00022806"/>
    </source>
</evidence>
<evidence type="ECO:0000259" key="7">
    <source>
        <dbReference type="PROSITE" id="PS51194"/>
    </source>
</evidence>
<dbReference type="SUPFAM" id="SSF52540">
    <property type="entry name" value="P-loop containing nucleoside triphosphate hydrolases"/>
    <property type="match status" value="1"/>
</dbReference>
<evidence type="ECO:0000313" key="8">
    <source>
        <dbReference type="EMBL" id="SMQ80302.1"/>
    </source>
</evidence>
<dbReference type="InterPro" id="IPR011545">
    <property type="entry name" value="DEAD/DEAH_box_helicase_dom"/>
</dbReference>
<name>A0A1Y6G1W4_9GAMM</name>
<dbReference type="Gene3D" id="1.20.120.1080">
    <property type="match status" value="1"/>
</dbReference>
<organism evidence="8 9">
    <name type="scientific">Pseudidiomarina planktonica</name>
    <dbReference type="NCBI Taxonomy" id="1323738"/>
    <lineage>
        <taxon>Bacteria</taxon>
        <taxon>Pseudomonadati</taxon>
        <taxon>Pseudomonadota</taxon>
        <taxon>Gammaproteobacteria</taxon>
        <taxon>Alteromonadales</taxon>
        <taxon>Idiomarinaceae</taxon>
        <taxon>Pseudidiomarina</taxon>
    </lineage>
</organism>
<dbReference type="PANTHER" id="PTHR43519">
    <property type="entry name" value="ATP-DEPENDENT RNA HELICASE HRPB"/>
    <property type="match status" value="1"/>
</dbReference>
<evidence type="ECO:0000259" key="6">
    <source>
        <dbReference type="PROSITE" id="PS51192"/>
    </source>
</evidence>
<dbReference type="GO" id="GO:0004386">
    <property type="term" value="F:helicase activity"/>
    <property type="evidence" value="ECO:0007669"/>
    <property type="project" value="UniProtKB-KW"/>
</dbReference>
<protein>
    <submittedName>
        <fullName evidence="8">ATP-dependent helicase HrpB</fullName>
    </submittedName>
</protein>
<dbReference type="CDD" id="cd18791">
    <property type="entry name" value="SF2_C_RHA"/>
    <property type="match status" value="1"/>
</dbReference>
<dbReference type="GO" id="GO:0016787">
    <property type="term" value="F:hydrolase activity"/>
    <property type="evidence" value="ECO:0007669"/>
    <property type="project" value="UniProtKB-KW"/>
</dbReference>
<evidence type="ECO:0000256" key="2">
    <source>
        <dbReference type="ARBA" id="ARBA00022801"/>
    </source>
</evidence>
<dbReference type="CDD" id="cd17990">
    <property type="entry name" value="DEXHc_HrpB"/>
    <property type="match status" value="1"/>
</dbReference>
<reference evidence="8" key="1">
    <citation type="submission" date="2017-04" db="EMBL/GenBank/DDBJ databases">
        <authorList>
            <person name="Afonso C.L."/>
            <person name="Miller P.J."/>
            <person name="Scott M.A."/>
            <person name="Spackman E."/>
            <person name="Goraichik I."/>
            <person name="Dimitrov K.M."/>
            <person name="Suarez D.L."/>
            <person name="Swayne D.E."/>
        </authorList>
    </citation>
    <scope>NUCLEOTIDE SEQUENCE [LARGE SCALE GENOMIC DNA]</scope>
    <source>
        <strain evidence="8">CGMCC 1.12458</strain>
    </source>
</reference>
<dbReference type="GO" id="GO:0003676">
    <property type="term" value="F:nucleic acid binding"/>
    <property type="evidence" value="ECO:0007669"/>
    <property type="project" value="InterPro"/>
</dbReference>
<dbReference type="InterPro" id="IPR007502">
    <property type="entry name" value="Helicase-assoc_dom"/>
</dbReference>
<dbReference type="InterPro" id="IPR010225">
    <property type="entry name" value="HrpB"/>
</dbReference>
<dbReference type="PROSITE" id="PS51192">
    <property type="entry name" value="HELICASE_ATP_BIND_1"/>
    <property type="match status" value="1"/>
</dbReference>
<evidence type="ECO:0000313" key="9">
    <source>
        <dbReference type="Proteomes" id="UP000194450"/>
    </source>
</evidence>
<feature type="domain" description="Helicase ATP-binding" evidence="6">
    <location>
        <begin position="37"/>
        <end position="200"/>
    </location>
</feature>
<dbReference type="EMBL" id="FXWH01000003">
    <property type="protein sequence ID" value="SMQ80302.1"/>
    <property type="molecule type" value="Genomic_DNA"/>
</dbReference>
<sequence>MIDAVSAIQESSLPAARKQAITEWMQELPVTALLADVEAKLTTGRVVLEAPPGAGKSTALPLSLLFSELLAGQRIIMLQPRRVAALSIANYLAQQLGEQVGQTVGYHIRGNRNYHTNTRLLIVTEGIFTRMIQADPELAGIGLVIFDEFHERHLHSDLGLATALEATGLNPQLRLLIMSATIPAQVIANWLGDAAVLSSAGRQYPVQIEYRPAARQQTWQQALPGVVTEALQNARAGVLVFLPGVKEIRQLAQSLQLPADITLYELHGQVSLQAQQQAVGANPNQGRKLVLATNIAETSLTLSGIDVVVDSGRVRQAHFYPQHGITRLLTRRISRAAAEQRAGRAGRTSAGRCYRVWAASDQHGLADYAPAEIATQDLSQLLLECKIWGAEPQQMQFLTPPNAAHLTVGAELLESLGVLNSNGAVTAKGQQVVEFSGDARLACMALWAQQQGPEVCAEAALVAAVLENPPQQSEIDLQTLLEQTLSAVQTKGRLPEGLPNNWQQRLRWWQQRLANADLPTGFQHLAELLLWAYPDRIAARRSGDQRYKLAYGGGAVLPDNAVGSMPELLVVPVLTLQENAADAVIRWAVPITAEQLQHPQVQLKRELLAQWGGPQQRLQQVEVERVGALILSQREQPGSISADQRLQALIDYVRNHGLQVLAMNTKTEQLLARLAYLYEHLPAAQQGHWPDFSEGSLLLELDAWASGYWQSITSLKQLGQWSPEKALLARLSYAQQQELERQCPPAWQAPSGRQVSIDYTAEQPTVAVKLQEAFGEPVSPKIVYDKVILTLDLLSPAGRLLQRTRDLASFWQNAYQDVKKEMKGRYPKHPWPDDPSTAQATAKTKRQLGA</sequence>
<dbReference type="Pfam" id="PF00271">
    <property type="entry name" value="Helicase_C"/>
    <property type="match status" value="1"/>
</dbReference>
<dbReference type="PROSITE" id="PS51194">
    <property type="entry name" value="HELICASE_CTER"/>
    <property type="match status" value="1"/>
</dbReference>
<dbReference type="SMART" id="SM00490">
    <property type="entry name" value="HELICc"/>
    <property type="match status" value="1"/>
</dbReference>
<dbReference type="SMART" id="SM00847">
    <property type="entry name" value="HA2"/>
    <property type="match status" value="1"/>
</dbReference>
<dbReference type="Pfam" id="PF00270">
    <property type="entry name" value="DEAD"/>
    <property type="match status" value="1"/>
</dbReference>
<keyword evidence="1" id="KW-0547">Nucleotide-binding</keyword>
<dbReference type="Gene3D" id="3.40.50.300">
    <property type="entry name" value="P-loop containing nucleotide triphosphate hydrolases"/>
    <property type="match status" value="2"/>
</dbReference>
<feature type="region of interest" description="Disordered" evidence="5">
    <location>
        <begin position="822"/>
        <end position="850"/>
    </location>
</feature>
<evidence type="ECO:0000256" key="1">
    <source>
        <dbReference type="ARBA" id="ARBA00022741"/>
    </source>
</evidence>
<keyword evidence="3 8" id="KW-0347">Helicase</keyword>
<dbReference type="GO" id="GO:0005524">
    <property type="term" value="F:ATP binding"/>
    <property type="evidence" value="ECO:0007669"/>
    <property type="project" value="UniProtKB-KW"/>
</dbReference>
<evidence type="ECO:0000256" key="5">
    <source>
        <dbReference type="SAM" id="MobiDB-lite"/>
    </source>
</evidence>
<keyword evidence="2" id="KW-0378">Hydrolase</keyword>
<dbReference type="OrthoDB" id="9805617at2"/>
<dbReference type="NCBIfam" id="TIGR01970">
    <property type="entry name" value="DEAH_box_HrpB"/>
    <property type="match status" value="1"/>
</dbReference>
<dbReference type="AlphaFoldDB" id="A0A1Y6G1W4"/>
<accession>A0A1Y6G1W4</accession>
<dbReference type="SMART" id="SM00487">
    <property type="entry name" value="DEXDc"/>
    <property type="match status" value="1"/>
</dbReference>
<dbReference type="Pfam" id="PF08482">
    <property type="entry name" value="HrpB_C"/>
    <property type="match status" value="1"/>
</dbReference>
<dbReference type="PIRSF" id="PIRSF005496">
    <property type="entry name" value="ATP_hel_hrpB"/>
    <property type="match status" value="1"/>
</dbReference>